<proteinExistence type="predicted"/>
<feature type="compositionally biased region" description="Basic and acidic residues" evidence="1">
    <location>
        <begin position="1"/>
        <end position="21"/>
    </location>
</feature>
<comment type="caution">
    <text evidence="2">The sequence shown here is derived from an EMBL/GenBank/DDBJ whole genome shotgun (WGS) entry which is preliminary data.</text>
</comment>
<dbReference type="EMBL" id="JAATVY010000038">
    <property type="protein sequence ID" value="NJC73845.1"/>
    <property type="molecule type" value="Genomic_DNA"/>
</dbReference>
<evidence type="ECO:0000313" key="2">
    <source>
        <dbReference type="EMBL" id="NJC73845.1"/>
    </source>
</evidence>
<reference evidence="2 3" key="1">
    <citation type="submission" date="2020-03" db="EMBL/GenBank/DDBJ databases">
        <title>WGS of the type strain of Planosporangium spp.</title>
        <authorList>
            <person name="Thawai C."/>
        </authorList>
    </citation>
    <scope>NUCLEOTIDE SEQUENCE [LARGE SCALE GENOMIC DNA]</scope>
    <source>
        <strain evidence="2 3">TBRC 5610</strain>
    </source>
</reference>
<evidence type="ECO:0000313" key="3">
    <source>
        <dbReference type="Proteomes" id="UP000722989"/>
    </source>
</evidence>
<evidence type="ECO:0000256" key="1">
    <source>
        <dbReference type="SAM" id="MobiDB-lite"/>
    </source>
</evidence>
<name>A0ABX0Y5Z9_9ACTN</name>
<feature type="compositionally biased region" description="Basic residues" evidence="1">
    <location>
        <begin position="37"/>
        <end position="51"/>
    </location>
</feature>
<protein>
    <submittedName>
        <fullName evidence="2">Uncharacterized protein</fullName>
    </submittedName>
</protein>
<organism evidence="2 3">
    <name type="scientific">Planosporangium thailandense</name>
    <dbReference type="NCBI Taxonomy" id="765197"/>
    <lineage>
        <taxon>Bacteria</taxon>
        <taxon>Bacillati</taxon>
        <taxon>Actinomycetota</taxon>
        <taxon>Actinomycetes</taxon>
        <taxon>Micromonosporales</taxon>
        <taxon>Micromonosporaceae</taxon>
        <taxon>Planosporangium</taxon>
    </lineage>
</organism>
<accession>A0ABX0Y5Z9</accession>
<sequence>MAADEHQALDTLRQRLGDISDHLGGGVMRDEPESKSGRRSRPRLKTKTKTARRIALPAQLVAELRAHQVAQKRERLAAGVWPDCN</sequence>
<dbReference type="Proteomes" id="UP000722989">
    <property type="component" value="Unassembled WGS sequence"/>
</dbReference>
<feature type="region of interest" description="Disordered" evidence="1">
    <location>
        <begin position="1"/>
        <end position="51"/>
    </location>
</feature>
<dbReference type="RefSeq" id="WP_167928741.1">
    <property type="nucleotide sequence ID" value="NZ_JAATVY010000038.1"/>
</dbReference>
<keyword evidence="3" id="KW-1185">Reference proteome</keyword>
<gene>
    <name evidence="2" type="ORF">HC031_29640</name>
</gene>